<feature type="compositionally biased region" description="Polar residues" evidence="1">
    <location>
        <begin position="385"/>
        <end position="396"/>
    </location>
</feature>
<protein>
    <recommendedName>
        <fullName evidence="3">Chitin-binding type-2 domain-containing protein</fullName>
    </recommendedName>
</protein>
<dbReference type="SMART" id="SM00494">
    <property type="entry name" value="ChtBD2"/>
    <property type="match status" value="1"/>
</dbReference>
<dbReference type="OrthoDB" id="6434376at2759"/>
<name>A0A026WDW5_OOCBI</name>
<dbReference type="InterPro" id="IPR002557">
    <property type="entry name" value="Chitin-bd_dom"/>
</dbReference>
<evidence type="ECO:0000313" key="6">
    <source>
        <dbReference type="Proteomes" id="UP000053097"/>
    </source>
</evidence>
<dbReference type="Gene3D" id="2.170.140.10">
    <property type="entry name" value="Chitin binding domain"/>
    <property type="match status" value="1"/>
</dbReference>
<feature type="region of interest" description="Disordered" evidence="1">
    <location>
        <begin position="314"/>
        <end position="398"/>
    </location>
</feature>
<reference evidence="5" key="3">
    <citation type="submission" date="2018-07" db="EMBL/GenBank/DDBJ databases">
        <authorList>
            <person name="Mckenzie S.K."/>
            <person name="Kronauer D.J.C."/>
        </authorList>
    </citation>
    <scope>NUCLEOTIDE SEQUENCE</scope>
    <source>
        <strain evidence="5">Clonal line C1</strain>
    </source>
</reference>
<feature type="domain" description="Chitin-binding type-2" evidence="3">
    <location>
        <begin position="39"/>
        <end position="101"/>
    </location>
</feature>
<feature type="region of interest" description="Disordered" evidence="1">
    <location>
        <begin position="133"/>
        <end position="284"/>
    </location>
</feature>
<feature type="region of interest" description="Disordered" evidence="1">
    <location>
        <begin position="505"/>
        <end position="531"/>
    </location>
</feature>
<feature type="compositionally biased region" description="Low complexity" evidence="1">
    <location>
        <begin position="366"/>
        <end position="384"/>
    </location>
</feature>
<dbReference type="PROSITE" id="PS50940">
    <property type="entry name" value="CHIT_BIND_II"/>
    <property type="match status" value="1"/>
</dbReference>
<dbReference type="OMA" id="CPNDTAF"/>
<evidence type="ECO:0000313" key="5">
    <source>
        <dbReference type="EMBL" id="RLU17023.1"/>
    </source>
</evidence>
<feature type="signal peptide" evidence="2">
    <location>
        <begin position="1"/>
        <end position="22"/>
    </location>
</feature>
<dbReference type="AlphaFoldDB" id="A0A026WDW5"/>
<feature type="compositionally biased region" description="Low complexity" evidence="1">
    <location>
        <begin position="576"/>
        <end position="592"/>
    </location>
</feature>
<feature type="compositionally biased region" description="Low complexity" evidence="1">
    <location>
        <begin position="213"/>
        <end position="241"/>
    </location>
</feature>
<dbReference type="PANTHER" id="PTHR22933:SF47">
    <property type="entry name" value="CPAP1-I"/>
    <property type="match status" value="1"/>
</dbReference>
<feature type="compositionally biased region" description="Low complexity" evidence="1">
    <location>
        <begin position="626"/>
        <end position="644"/>
    </location>
</feature>
<organism evidence="4 6">
    <name type="scientific">Ooceraea biroi</name>
    <name type="common">Clonal raider ant</name>
    <name type="synonym">Cerapachys biroi</name>
    <dbReference type="NCBI Taxonomy" id="2015173"/>
    <lineage>
        <taxon>Eukaryota</taxon>
        <taxon>Metazoa</taxon>
        <taxon>Ecdysozoa</taxon>
        <taxon>Arthropoda</taxon>
        <taxon>Hexapoda</taxon>
        <taxon>Insecta</taxon>
        <taxon>Pterygota</taxon>
        <taxon>Neoptera</taxon>
        <taxon>Endopterygota</taxon>
        <taxon>Hymenoptera</taxon>
        <taxon>Apocrita</taxon>
        <taxon>Aculeata</taxon>
        <taxon>Formicoidea</taxon>
        <taxon>Formicidae</taxon>
        <taxon>Dorylinae</taxon>
        <taxon>Ooceraea</taxon>
    </lineage>
</organism>
<dbReference type="EMBL" id="QOIP01000011">
    <property type="protein sequence ID" value="RLU17023.1"/>
    <property type="molecule type" value="Genomic_DNA"/>
</dbReference>
<feature type="compositionally biased region" description="Low complexity" evidence="1">
    <location>
        <begin position="343"/>
        <end position="357"/>
    </location>
</feature>
<dbReference type="GO" id="GO:0008061">
    <property type="term" value="F:chitin binding"/>
    <property type="evidence" value="ECO:0007669"/>
    <property type="project" value="InterPro"/>
</dbReference>
<feature type="region of interest" description="Disordered" evidence="1">
    <location>
        <begin position="573"/>
        <end position="655"/>
    </location>
</feature>
<dbReference type="Proteomes" id="UP000279307">
    <property type="component" value="Chromosome 11"/>
</dbReference>
<evidence type="ECO:0000259" key="3">
    <source>
        <dbReference type="PROSITE" id="PS50940"/>
    </source>
</evidence>
<feature type="compositionally biased region" description="Polar residues" evidence="1">
    <location>
        <begin position="242"/>
        <end position="271"/>
    </location>
</feature>
<feature type="compositionally biased region" description="Polar residues" evidence="1">
    <location>
        <begin position="146"/>
        <end position="180"/>
    </location>
</feature>
<feature type="compositionally biased region" description="Basic and acidic residues" evidence="1">
    <location>
        <begin position="181"/>
        <end position="203"/>
    </location>
</feature>
<keyword evidence="6" id="KW-1185">Reference proteome</keyword>
<accession>A0A026WDW5</accession>
<dbReference type="Pfam" id="PF01607">
    <property type="entry name" value="CBM_14"/>
    <property type="match status" value="1"/>
</dbReference>
<feature type="compositionally biased region" description="Polar residues" evidence="1">
    <location>
        <begin position="314"/>
        <end position="342"/>
    </location>
</feature>
<dbReference type="SUPFAM" id="SSF57625">
    <property type="entry name" value="Invertebrate chitin-binding proteins"/>
    <property type="match status" value="1"/>
</dbReference>
<gene>
    <name evidence="5" type="ORF">DMN91_011092</name>
    <name evidence="4" type="ORF">X777_06579</name>
</gene>
<dbReference type="InterPro" id="IPR052976">
    <property type="entry name" value="Scoloptoxin-like"/>
</dbReference>
<dbReference type="EMBL" id="KK107263">
    <property type="protein sequence ID" value="EZA53876.1"/>
    <property type="molecule type" value="Genomic_DNA"/>
</dbReference>
<sequence>MESVRRYLVLIAVGILWSCVLGLQRPPPRYSQQYMPETSFTCRNKIVGSYYADPETDCQVFHVCVSVAGSIQDYKFLCPNDTAFDQESQTCADWYDVDCEAATLYYASDNFDLYRIGSGLESVHYDHFRSDAEPQDHLQRSETSDAVRSSANTVNRVSASSYNNNRDLLRGSSSGNFYNRNNKEDEYETEKSYKEDVNQDTKKKGGVRKVSRKQSFNSPSTTTPAPSSQNNYNGNYYNGYNQRSTTYVSSTTARPQENHNRNNQNTQRYNVPSSTYRPSTTYPDTYSSYYQSPSTTAKTTLHNFFVFNPNYQHSTGSSVQPTTLKPSSYNPKTSYQTYQGQFSSTTAPPSSYSPKTSYQAYQGQFSSTTAPPSSYSPKTSYQTYQGQFPSTTVQPSTYQTNDYTNYQQRNYNNIQRGTSNTAYQSSTPSSTIYDNIFNNYNNNNNNNNGQYRSATSTKQDIPQTTAKYFANNFASNSYAPTTYSPATKKFVNGDNNVAQTALRNNDNQYYDKTSQVNKPSTQYYDSTKTPKKATQYNNYDGASKSYYIESSTSSFDLGRSSVIGFSPASINHLAETPRTTTPAPRRPSSATTYNPNNFSSSAQRKGQPTTTPRGVTYVSASARPFTSTTKLPSSSNSNSNSNTTARPKSGKKNDYDYAYYDNGGLEYDGVDLEHVTSNKESTKIARN</sequence>
<proteinExistence type="predicted"/>
<keyword evidence="2" id="KW-0732">Signal</keyword>
<dbReference type="InterPro" id="IPR036508">
    <property type="entry name" value="Chitin-bd_dom_sf"/>
</dbReference>
<evidence type="ECO:0000256" key="1">
    <source>
        <dbReference type="SAM" id="MobiDB-lite"/>
    </source>
</evidence>
<feature type="compositionally biased region" description="Basic and acidic residues" evidence="1">
    <location>
        <begin position="133"/>
        <end position="145"/>
    </location>
</feature>
<feature type="compositionally biased region" description="Low complexity" evidence="1">
    <location>
        <begin position="272"/>
        <end position="284"/>
    </location>
</feature>
<evidence type="ECO:0000313" key="4">
    <source>
        <dbReference type="EMBL" id="EZA53876.1"/>
    </source>
</evidence>
<dbReference type="STRING" id="2015173.A0A026WDW5"/>
<reference evidence="5" key="2">
    <citation type="journal article" date="2018" name="Genome Res.">
        <title>The genomic architecture and molecular evolution of ant odorant receptors.</title>
        <authorList>
            <person name="McKenzie S.K."/>
            <person name="Kronauer D.J.C."/>
        </authorList>
    </citation>
    <scope>NUCLEOTIDE SEQUENCE [LARGE SCALE GENOMIC DNA]</scope>
    <source>
        <strain evidence="5">Clonal line C1</strain>
    </source>
</reference>
<feature type="compositionally biased region" description="Polar residues" evidence="1">
    <location>
        <begin position="593"/>
        <end position="613"/>
    </location>
</feature>
<evidence type="ECO:0000256" key="2">
    <source>
        <dbReference type="SAM" id="SignalP"/>
    </source>
</evidence>
<dbReference type="GO" id="GO:0005576">
    <property type="term" value="C:extracellular region"/>
    <property type="evidence" value="ECO:0007669"/>
    <property type="project" value="InterPro"/>
</dbReference>
<dbReference type="Proteomes" id="UP000053097">
    <property type="component" value="Unassembled WGS sequence"/>
</dbReference>
<dbReference type="PANTHER" id="PTHR22933">
    <property type="entry name" value="FI18007P1-RELATED"/>
    <property type="match status" value="1"/>
</dbReference>
<feature type="chain" id="PRO_5033208922" description="Chitin-binding type-2 domain-containing protein" evidence="2">
    <location>
        <begin position="23"/>
        <end position="687"/>
    </location>
</feature>
<reference evidence="4 6" key="1">
    <citation type="journal article" date="2014" name="Curr. Biol.">
        <title>The genome of the clonal raider ant Cerapachys biroi.</title>
        <authorList>
            <person name="Oxley P.R."/>
            <person name="Ji L."/>
            <person name="Fetter-Pruneda I."/>
            <person name="McKenzie S.K."/>
            <person name="Li C."/>
            <person name="Hu H."/>
            <person name="Zhang G."/>
            <person name="Kronauer D.J."/>
        </authorList>
    </citation>
    <scope>NUCLEOTIDE SEQUENCE [LARGE SCALE GENOMIC DNA]</scope>
</reference>